<dbReference type="PANTHER" id="PTHR38436:SF1">
    <property type="entry name" value="ESTER CYCLASE"/>
    <property type="match status" value="1"/>
</dbReference>
<dbReference type="GO" id="GO:0030638">
    <property type="term" value="P:polyketide metabolic process"/>
    <property type="evidence" value="ECO:0007669"/>
    <property type="project" value="InterPro"/>
</dbReference>
<dbReference type="InterPro" id="IPR032710">
    <property type="entry name" value="NTF2-like_dom_sf"/>
</dbReference>
<dbReference type="Gene3D" id="3.10.450.50">
    <property type="match status" value="1"/>
</dbReference>
<sequence>MKQAVLKEFIQKVWNEGDINAISKYIADKYTIVHDPADPWEGMELDVAGFQRRVATSREPVPDQTFDIQEMYEKEDSVCITWLWSATHLGEIAGMPPTGEKITMSGATVYYFKNNKITGHWQVADRLGVFQQLQSHLNKEG</sequence>
<proteinExistence type="predicted"/>
<evidence type="ECO:0000313" key="1">
    <source>
        <dbReference type="EMBL" id="KZN50812.1"/>
    </source>
</evidence>
<protein>
    <recommendedName>
        <fullName evidence="3">SnoaL-like domain-containing protein</fullName>
    </recommendedName>
</protein>
<comment type="caution">
    <text evidence="1">The sequence shown here is derived from an EMBL/GenBank/DDBJ whole genome shotgun (WGS) entry which is preliminary data.</text>
</comment>
<dbReference type="OrthoDB" id="9182871at2"/>
<dbReference type="EMBL" id="AUXZ01000072">
    <property type="protein sequence ID" value="KZN50812.1"/>
    <property type="molecule type" value="Genomic_DNA"/>
</dbReference>
<dbReference type="Pfam" id="PF07366">
    <property type="entry name" value="SnoaL"/>
    <property type="match status" value="1"/>
</dbReference>
<organism evidence="1 2">
    <name type="scientific">Pseudoalteromonas luteoviolacea H33</name>
    <dbReference type="NCBI Taxonomy" id="1365251"/>
    <lineage>
        <taxon>Bacteria</taxon>
        <taxon>Pseudomonadati</taxon>
        <taxon>Pseudomonadota</taxon>
        <taxon>Gammaproteobacteria</taxon>
        <taxon>Alteromonadales</taxon>
        <taxon>Pseudoalteromonadaceae</taxon>
        <taxon>Pseudoalteromonas</taxon>
    </lineage>
</organism>
<evidence type="ECO:0008006" key="3">
    <source>
        <dbReference type="Google" id="ProtNLM"/>
    </source>
</evidence>
<evidence type="ECO:0000313" key="2">
    <source>
        <dbReference type="Proteomes" id="UP000076503"/>
    </source>
</evidence>
<dbReference type="AlphaFoldDB" id="A0A167EJ50"/>
<dbReference type="Proteomes" id="UP000076503">
    <property type="component" value="Unassembled WGS sequence"/>
</dbReference>
<gene>
    <name evidence="1" type="ORF">N476_15085</name>
</gene>
<dbReference type="SUPFAM" id="SSF54427">
    <property type="entry name" value="NTF2-like"/>
    <property type="match status" value="1"/>
</dbReference>
<dbReference type="RefSeq" id="WP_063361738.1">
    <property type="nucleotide sequence ID" value="NZ_AUXZ01000072.1"/>
</dbReference>
<reference evidence="1 2" key="1">
    <citation type="submission" date="2013-07" db="EMBL/GenBank/DDBJ databases">
        <title>Comparative Genomic and Metabolomic Analysis of Twelve Strains of Pseudoalteromonas luteoviolacea.</title>
        <authorList>
            <person name="Vynne N.G."/>
            <person name="Mansson M."/>
            <person name="Gram L."/>
        </authorList>
    </citation>
    <scope>NUCLEOTIDE SEQUENCE [LARGE SCALE GENOMIC DNA]</scope>
    <source>
        <strain evidence="1 2">H33</strain>
    </source>
</reference>
<accession>A0A167EJ50</accession>
<dbReference type="PATRIC" id="fig|1365251.3.peg.2238"/>
<dbReference type="PANTHER" id="PTHR38436">
    <property type="entry name" value="POLYKETIDE CYCLASE SNOAL-LIKE DOMAIN"/>
    <property type="match status" value="1"/>
</dbReference>
<name>A0A167EJ50_9GAMM</name>
<dbReference type="InterPro" id="IPR009959">
    <property type="entry name" value="Cyclase_SnoaL-like"/>
</dbReference>